<dbReference type="GO" id="GO:0051538">
    <property type="term" value="F:3 iron, 4 sulfur cluster binding"/>
    <property type="evidence" value="ECO:0007669"/>
    <property type="project" value="UniProtKB-KW"/>
</dbReference>
<dbReference type="Pfam" id="PF11953">
    <property type="entry name" value="DUF3470"/>
    <property type="match status" value="1"/>
</dbReference>
<dbReference type="InterPro" id="IPR017900">
    <property type="entry name" value="4Fe4S_Fe_S_CS"/>
</dbReference>
<comment type="cofactor">
    <cofactor evidence="2 11">
        <name>[4Fe-4S] cluster</name>
        <dbReference type="ChEBI" id="CHEBI:49883"/>
    </cofactor>
</comment>
<comment type="function">
    <text evidence="11">Ferredoxins are iron-sulfur proteins that transfer electrons in a wide variety of metabolic reactions.</text>
</comment>
<keyword evidence="5 11" id="KW-0479">Metal-binding</keyword>
<evidence type="ECO:0000256" key="2">
    <source>
        <dbReference type="ARBA" id="ARBA00001966"/>
    </source>
</evidence>
<evidence type="ECO:0000256" key="10">
    <source>
        <dbReference type="ARBA" id="ARBA00023291"/>
    </source>
</evidence>
<sequence>MTHVVLEGCINCKYTTCVDVCPVNCFHEGPNMLVIDPLECVNCGICIPECPTQAIVPEKLLQEQEQHMLEFNRKYAGIWPVIDSMKPAMLDAEKWAGYADKAHLIEF</sequence>
<comment type="caution">
    <text evidence="13">The sequence shown here is derived from an EMBL/GenBank/DDBJ whole genome shotgun (WGS) entry which is preliminary data.</text>
</comment>
<keyword evidence="7 11" id="KW-0249">Electron transport</keyword>
<dbReference type="NCBIfam" id="NF045490">
    <property type="entry name" value="FdxA_Protbact"/>
    <property type="match status" value="1"/>
</dbReference>
<evidence type="ECO:0000256" key="4">
    <source>
        <dbReference type="ARBA" id="ARBA00022485"/>
    </source>
</evidence>
<evidence type="ECO:0000256" key="11">
    <source>
        <dbReference type="RuleBase" id="RU364098"/>
    </source>
</evidence>
<protein>
    <recommendedName>
        <fullName evidence="11">Ferredoxin</fullName>
    </recommendedName>
</protein>
<dbReference type="InterPro" id="IPR000813">
    <property type="entry name" value="7Fe_ferredoxin"/>
</dbReference>
<reference evidence="13 14" key="1">
    <citation type="submission" date="2019-03" db="EMBL/GenBank/DDBJ databases">
        <title>Genomic Encyclopedia of Type Strains, Phase III (KMG-III): the genomes of soil and plant-associated and newly described type strains.</title>
        <authorList>
            <person name="Whitman W."/>
        </authorList>
    </citation>
    <scope>NUCLEOTIDE SEQUENCE [LARGE SCALE GENOMIC DNA]</scope>
    <source>
        <strain evidence="13 14">CECT 8976</strain>
    </source>
</reference>
<feature type="domain" description="4Fe-4S ferredoxin-type" evidence="12">
    <location>
        <begin position="31"/>
        <end position="60"/>
    </location>
</feature>
<dbReference type="GO" id="GO:0046872">
    <property type="term" value="F:metal ion binding"/>
    <property type="evidence" value="ECO:0007669"/>
    <property type="project" value="UniProtKB-KW"/>
</dbReference>
<dbReference type="OrthoDB" id="9803397at2"/>
<dbReference type="GO" id="GO:0009055">
    <property type="term" value="F:electron transfer activity"/>
    <property type="evidence" value="ECO:0007669"/>
    <property type="project" value="InterPro"/>
</dbReference>
<evidence type="ECO:0000313" key="13">
    <source>
        <dbReference type="EMBL" id="TDR80064.1"/>
    </source>
</evidence>
<keyword evidence="3 11" id="KW-0813">Transport</keyword>
<name>A0A4R7B5V5_9NEIS</name>
<keyword evidence="4 11" id="KW-0004">4Fe-4S</keyword>
<keyword evidence="6 11" id="KW-0677">Repeat</keyword>
<evidence type="ECO:0000256" key="3">
    <source>
        <dbReference type="ARBA" id="ARBA00022448"/>
    </source>
</evidence>
<dbReference type="GO" id="GO:0051539">
    <property type="term" value="F:4 iron, 4 sulfur cluster binding"/>
    <property type="evidence" value="ECO:0007669"/>
    <property type="project" value="UniProtKB-KW"/>
</dbReference>
<evidence type="ECO:0000256" key="8">
    <source>
        <dbReference type="ARBA" id="ARBA00023004"/>
    </source>
</evidence>
<proteinExistence type="predicted"/>
<dbReference type="PROSITE" id="PS51379">
    <property type="entry name" value="4FE4S_FER_2"/>
    <property type="match status" value="2"/>
</dbReference>
<dbReference type="PANTHER" id="PTHR42859:SF2">
    <property type="entry name" value="FERREDOXIN"/>
    <property type="match status" value="1"/>
</dbReference>
<evidence type="ECO:0000256" key="7">
    <source>
        <dbReference type="ARBA" id="ARBA00022982"/>
    </source>
</evidence>
<evidence type="ECO:0000256" key="9">
    <source>
        <dbReference type="ARBA" id="ARBA00023014"/>
    </source>
</evidence>
<dbReference type="PRINTS" id="PR00354">
    <property type="entry name" value="7FE8SFRDOXIN"/>
</dbReference>
<evidence type="ECO:0000259" key="12">
    <source>
        <dbReference type="PROSITE" id="PS51379"/>
    </source>
</evidence>
<dbReference type="PANTHER" id="PTHR42859">
    <property type="entry name" value="OXIDOREDUCTASE"/>
    <property type="match status" value="1"/>
</dbReference>
<keyword evidence="14" id="KW-1185">Reference proteome</keyword>
<dbReference type="InterPro" id="IPR022569">
    <property type="entry name" value="Fd_C"/>
</dbReference>
<keyword evidence="10 11" id="KW-0003">3Fe-4S</keyword>
<evidence type="ECO:0000256" key="6">
    <source>
        <dbReference type="ARBA" id="ARBA00022737"/>
    </source>
</evidence>
<accession>A0A4R7B5V5</accession>
<dbReference type="AlphaFoldDB" id="A0A4R7B5V5"/>
<dbReference type="Pfam" id="PF00037">
    <property type="entry name" value="Fer4"/>
    <property type="match status" value="1"/>
</dbReference>
<feature type="domain" description="4Fe-4S ferredoxin-type" evidence="12">
    <location>
        <begin position="1"/>
        <end position="30"/>
    </location>
</feature>
<dbReference type="InterPro" id="IPR050294">
    <property type="entry name" value="RnfB_subfamily"/>
</dbReference>
<keyword evidence="9 11" id="KW-0411">Iron-sulfur</keyword>
<dbReference type="Proteomes" id="UP000295611">
    <property type="component" value="Unassembled WGS sequence"/>
</dbReference>
<dbReference type="SUPFAM" id="SSF54862">
    <property type="entry name" value="4Fe-4S ferredoxins"/>
    <property type="match status" value="1"/>
</dbReference>
<evidence type="ECO:0000256" key="1">
    <source>
        <dbReference type="ARBA" id="ARBA00001927"/>
    </source>
</evidence>
<gene>
    <name evidence="13" type="ORF">DFP86_106207</name>
</gene>
<evidence type="ECO:0000313" key="14">
    <source>
        <dbReference type="Proteomes" id="UP000295611"/>
    </source>
</evidence>
<dbReference type="Gene3D" id="3.30.70.20">
    <property type="match status" value="1"/>
</dbReference>
<dbReference type="InterPro" id="IPR054829">
    <property type="entry name" value="FdxA"/>
</dbReference>
<dbReference type="EMBL" id="SNZP01000006">
    <property type="protein sequence ID" value="TDR80064.1"/>
    <property type="molecule type" value="Genomic_DNA"/>
</dbReference>
<dbReference type="RefSeq" id="WP_133680409.1">
    <property type="nucleotide sequence ID" value="NZ_SNZP01000006.1"/>
</dbReference>
<dbReference type="PROSITE" id="PS00198">
    <property type="entry name" value="4FE4S_FER_1"/>
    <property type="match status" value="1"/>
</dbReference>
<evidence type="ECO:0000256" key="5">
    <source>
        <dbReference type="ARBA" id="ARBA00022723"/>
    </source>
</evidence>
<organism evidence="13 14">
    <name type="scientific">Paludibacterium purpuratum</name>
    <dbReference type="NCBI Taxonomy" id="1144873"/>
    <lineage>
        <taxon>Bacteria</taxon>
        <taxon>Pseudomonadati</taxon>
        <taxon>Pseudomonadota</taxon>
        <taxon>Betaproteobacteria</taxon>
        <taxon>Neisseriales</taxon>
        <taxon>Chromobacteriaceae</taxon>
        <taxon>Paludibacterium</taxon>
    </lineage>
</organism>
<dbReference type="InterPro" id="IPR017896">
    <property type="entry name" value="4Fe4S_Fe-S-bd"/>
</dbReference>
<keyword evidence="8 11" id="KW-0408">Iron</keyword>
<comment type="cofactor">
    <cofactor evidence="1 11">
        <name>[3Fe-4S] cluster</name>
        <dbReference type="ChEBI" id="CHEBI:21137"/>
    </cofactor>
</comment>